<evidence type="ECO:0000313" key="1">
    <source>
        <dbReference type="EMBL" id="MPC20546.1"/>
    </source>
</evidence>
<proteinExistence type="predicted"/>
<accession>A0A5B7DHE9</accession>
<gene>
    <name evidence="1" type="ORF">E2C01_013494</name>
</gene>
<comment type="caution">
    <text evidence="1">The sequence shown here is derived from an EMBL/GenBank/DDBJ whole genome shotgun (WGS) entry which is preliminary data.</text>
</comment>
<reference evidence="1 2" key="1">
    <citation type="submission" date="2019-05" db="EMBL/GenBank/DDBJ databases">
        <title>Another draft genome of Portunus trituberculatus and its Hox gene families provides insights of decapod evolution.</title>
        <authorList>
            <person name="Jeong J.-H."/>
            <person name="Song I."/>
            <person name="Kim S."/>
            <person name="Choi T."/>
            <person name="Kim D."/>
            <person name="Ryu S."/>
            <person name="Kim W."/>
        </authorList>
    </citation>
    <scope>NUCLEOTIDE SEQUENCE [LARGE SCALE GENOMIC DNA]</scope>
    <source>
        <tissue evidence="1">Muscle</tissue>
    </source>
</reference>
<dbReference type="EMBL" id="VSRR010000883">
    <property type="protein sequence ID" value="MPC20546.1"/>
    <property type="molecule type" value="Genomic_DNA"/>
</dbReference>
<protein>
    <submittedName>
        <fullName evidence="1">Uncharacterized protein</fullName>
    </submittedName>
</protein>
<organism evidence="1 2">
    <name type="scientific">Portunus trituberculatus</name>
    <name type="common">Swimming crab</name>
    <name type="synonym">Neptunus trituberculatus</name>
    <dbReference type="NCBI Taxonomy" id="210409"/>
    <lineage>
        <taxon>Eukaryota</taxon>
        <taxon>Metazoa</taxon>
        <taxon>Ecdysozoa</taxon>
        <taxon>Arthropoda</taxon>
        <taxon>Crustacea</taxon>
        <taxon>Multicrustacea</taxon>
        <taxon>Malacostraca</taxon>
        <taxon>Eumalacostraca</taxon>
        <taxon>Eucarida</taxon>
        <taxon>Decapoda</taxon>
        <taxon>Pleocyemata</taxon>
        <taxon>Brachyura</taxon>
        <taxon>Eubrachyura</taxon>
        <taxon>Portunoidea</taxon>
        <taxon>Portunidae</taxon>
        <taxon>Portuninae</taxon>
        <taxon>Portunus</taxon>
    </lineage>
</organism>
<evidence type="ECO:0000313" key="2">
    <source>
        <dbReference type="Proteomes" id="UP000324222"/>
    </source>
</evidence>
<name>A0A5B7DHE9_PORTR</name>
<sequence length="59" mass="6361">MLSGFPTPRCFPVPSPTLISSLGVRHVLVWRLVSLLVKCHPHRRDTPSATLAAASPATD</sequence>
<dbReference type="Proteomes" id="UP000324222">
    <property type="component" value="Unassembled WGS sequence"/>
</dbReference>
<keyword evidence="2" id="KW-1185">Reference proteome</keyword>
<dbReference type="AlphaFoldDB" id="A0A5B7DHE9"/>